<evidence type="ECO:0000313" key="1">
    <source>
        <dbReference type="EMBL" id="KAI5314331.1"/>
    </source>
</evidence>
<dbReference type="Gene3D" id="3.40.1010.20">
    <property type="entry name" value="4-hydroxy-3-methylbut-2-enyl diphosphate reductase, catalytic domain"/>
    <property type="match status" value="1"/>
</dbReference>
<comment type="caution">
    <text evidence="1">The sequence shown here is derived from an EMBL/GenBank/DDBJ whole genome shotgun (WGS) entry which is preliminary data.</text>
</comment>
<proteinExistence type="predicted"/>
<dbReference type="AlphaFoldDB" id="A0AAD4YM75"/>
<dbReference type="Proteomes" id="UP001054821">
    <property type="component" value="Chromosome 8"/>
</dbReference>
<name>A0AAD4YM75_PRUDU</name>
<evidence type="ECO:0000313" key="2">
    <source>
        <dbReference type="Proteomes" id="UP001054821"/>
    </source>
</evidence>
<gene>
    <name evidence="1" type="ORF">L3X38_043507</name>
</gene>
<dbReference type="PANTHER" id="PTHR31619">
    <property type="entry name" value="4-HYDROXY-3-METHYLBUT-2-ENYL DIPHOSPHATE REDUCTASE, CHLOROPLASTIC"/>
    <property type="match status" value="1"/>
</dbReference>
<dbReference type="PANTHER" id="PTHR31619:SF5">
    <property type="entry name" value="4-HYDROXY-3-METHYLBUT-2-ENYL DIPHOSPHATE REDUCTASE, CHLOROPLASTIC"/>
    <property type="match status" value="1"/>
</dbReference>
<keyword evidence="2" id="KW-1185">Reference proteome</keyword>
<sequence length="102" mass="11807">MWSFCLHLELEEWMRCSRRLTKVWNTVGKHKKGDYTSIIHGVYGHEETVTFASFAGKHVGAKCGRERQDAMYKLVKEKILDLFLVVGGWNSRNTCQECLQLA</sequence>
<reference evidence="1 2" key="1">
    <citation type="journal article" date="2022" name="G3 (Bethesda)">
        <title>Whole-genome sequence and methylome profiling of the almond [Prunus dulcis (Mill.) D.A. Webb] cultivar 'Nonpareil'.</title>
        <authorList>
            <person name="D'Amico-Willman K.M."/>
            <person name="Ouma W.Z."/>
            <person name="Meulia T."/>
            <person name="Sideli G.M."/>
            <person name="Gradziel T.M."/>
            <person name="Fresnedo-Ramirez J."/>
        </authorList>
    </citation>
    <scope>NUCLEOTIDE SEQUENCE [LARGE SCALE GENOMIC DNA]</scope>
    <source>
        <strain evidence="1">Clone GOH B32 T37-40</strain>
    </source>
</reference>
<protein>
    <submittedName>
        <fullName evidence="1">Uncharacterized protein</fullName>
    </submittedName>
</protein>
<accession>A0AAD4YM75</accession>
<dbReference type="EMBL" id="JAJFAZ020000008">
    <property type="protein sequence ID" value="KAI5314331.1"/>
    <property type="molecule type" value="Genomic_DNA"/>
</dbReference>
<organism evidence="1 2">
    <name type="scientific">Prunus dulcis</name>
    <name type="common">Almond</name>
    <name type="synonym">Amygdalus dulcis</name>
    <dbReference type="NCBI Taxonomy" id="3755"/>
    <lineage>
        <taxon>Eukaryota</taxon>
        <taxon>Viridiplantae</taxon>
        <taxon>Streptophyta</taxon>
        <taxon>Embryophyta</taxon>
        <taxon>Tracheophyta</taxon>
        <taxon>Spermatophyta</taxon>
        <taxon>Magnoliopsida</taxon>
        <taxon>eudicotyledons</taxon>
        <taxon>Gunneridae</taxon>
        <taxon>Pentapetalae</taxon>
        <taxon>rosids</taxon>
        <taxon>fabids</taxon>
        <taxon>Rosales</taxon>
        <taxon>Rosaceae</taxon>
        <taxon>Amygdaloideae</taxon>
        <taxon>Amygdaleae</taxon>
        <taxon>Prunus</taxon>
    </lineage>
</organism>